<reference evidence="1 2" key="1">
    <citation type="submission" date="2020-04" db="EMBL/GenBank/DDBJ databases">
        <title>Chromosome-level genome assembly of a cyprinid fish Onychostoma macrolepis by integration of Nanopore Sequencing, Bionano and Hi-C technology.</title>
        <authorList>
            <person name="Wang D."/>
        </authorList>
    </citation>
    <scope>NUCLEOTIDE SEQUENCE [LARGE SCALE GENOMIC DNA]</scope>
    <source>
        <strain evidence="1">SWU-2019</strain>
        <tissue evidence="1">Muscle</tissue>
    </source>
</reference>
<sequence length="131" mass="14852">MEATGLLREISQPAFMFIAHFVKKVLMLLDGPNRLLQSEDMALLTGLQLIVSAECVSKLRCEAEFTELRDTVTDSDVNPAPSKRQRTANKNLHQYLVEETTGQKNNDKTELLRLYCSALDTLLEEINHRFG</sequence>
<accession>A0A7J6CT29</accession>
<proteinExistence type="predicted"/>
<name>A0A7J6CT29_9TELE</name>
<evidence type="ECO:0000313" key="2">
    <source>
        <dbReference type="Proteomes" id="UP000579812"/>
    </source>
</evidence>
<evidence type="ECO:0000313" key="1">
    <source>
        <dbReference type="EMBL" id="KAF4110466.1"/>
    </source>
</evidence>
<dbReference type="AlphaFoldDB" id="A0A7J6CT29"/>
<protein>
    <submittedName>
        <fullName evidence="1">Uncharacterized protein</fullName>
    </submittedName>
</protein>
<keyword evidence="2" id="KW-1185">Reference proteome</keyword>
<dbReference type="EMBL" id="JAAMOB010000007">
    <property type="protein sequence ID" value="KAF4110466.1"/>
    <property type="molecule type" value="Genomic_DNA"/>
</dbReference>
<gene>
    <name evidence="1" type="ORF">G5714_007497</name>
</gene>
<comment type="caution">
    <text evidence="1">The sequence shown here is derived from an EMBL/GenBank/DDBJ whole genome shotgun (WGS) entry which is preliminary data.</text>
</comment>
<dbReference type="Proteomes" id="UP000579812">
    <property type="component" value="Unassembled WGS sequence"/>
</dbReference>
<organism evidence="1 2">
    <name type="scientific">Onychostoma macrolepis</name>
    <dbReference type="NCBI Taxonomy" id="369639"/>
    <lineage>
        <taxon>Eukaryota</taxon>
        <taxon>Metazoa</taxon>
        <taxon>Chordata</taxon>
        <taxon>Craniata</taxon>
        <taxon>Vertebrata</taxon>
        <taxon>Euteleostomi</taxon>
        <taxon>Actinopterygii</taxon>
        <taxon>Neopterygii</taxon>
        <taxon>Teleostei</taxon>
        <taxon>Ostariophysi</taxon>
        <taxon>Cypriniformes</taxon>
        <taxon>Cyprinidae</taxon>
        <taxon>Acrossocheilinae</taxon>
        <taxon>Onychostoma</taxon>
    </lineage>
</organism>